<sequence>MDCDRIDLNRAEQATSLLTSDKRHGYQSTTLPDKNNGRYAYLPIFPTKSVGIDECLLLANVPVTRLAPHEIARRQHGAYTLDALMMMNKYDYSDSFSLSEQDAEELATRLQIGKSIITFNADRLRGICCTLLALHELFRQTVLLKRDVALKEPIFNSKQITIALEFYLQIDVDLFYMKTCSFRGAQPPSNIEGLFCGRDEPQARYSLVPCDNLFCQCCLPLNTYKKS</sequence>
<gene>
    <name evidence="1" type="ORF">JBS370_LOCUS33574</name>
</gene>
<reference evidence="1" key="1">
    <citation type="submission" date="2021-02" db="EMBL/GenBank/DDBJ databases">
        <authorList>
            <person name="Nowell W R."/>
        </authorList>
    </citation>
    <scope>NUCLEOTIDE SEQUENCE</scope>
</reference>
<organism evidence="1 2">
    <name type="scientific">Rotaria sordida</name>
    <dbReference type="NCBI Taxonomy" id="392033"/>
    <lineage>
        <taxon>Eukaryota</taxon>
        <taxon>Metazoa</taxon>
        <taxon>Spiralia</taxon>
        <taxon>Gnathifera</taxon>
        <taxon>Rotifera</taxon>
        <taxon>Eurotatoria</taxon>
        <taxon>Bdelloidea</taxon>
        <taxon>Philodinida</taxon>
        <taxon>Philodinidae</taxon>
        <taxon>Rotaria</taxon>
    </lineage>
</organism>
<dbReference type="Proteomes" id="UP000663836">
    <property type="component" value="Unassembled WGS sequence"/>
</dbReference>
<dbReference type="AlphaFoldDB" id="A0A819XHQ8"/>
<feature type="non-terminal residue" evidence="1">
    <location>
        <position position="1"/>
    </location>
</feature>
<evidence type="ECO:0000313" key="1">
    <source>
        <dbReference type="EMBL" id="CAF4142628.1"/>
    </source>
</evidence>
<comment type="caution">
    <text evidence="1">The sequence shown here is derived from an EMBL/GenBank/DDBJ whole genome shotgun (WGS) entry which is preliminary data.</text>
</comment>
<proteinExistence type="predicted"/>
<accession>A0A819XHQ8</accession>
<dbReference type="EMBL" id="CAJOBD010009829">
    <property type="protein sequence ID" value="CAF4142628.1"/>
    <property type="molecule type" value="Genomic_DNA"/>
</dbReference>
<protein>
    <submittedName>
        <fullName evidence="1">Uncharacterized protein</fullName>
    </submittedName>
</protein>
<evidence type="ECO:0000313" key="2">
    <source>
        <dbReference type="Proteomes" id="UP000663836"/>
    </source>
</evidence>
<name>A0A819XHQ8_9BILA</name>